<sequence length="208" mass="22605">MTNSYDVDHGLSQDAPGPLEPVELAASPVSTVEQGDAHEEIHALRQCAIKYLKWLGVSDPHAGLESDLRNPEMVSKPITMTHPTARDWKAIDAAVREYLDGYEMEGDGGYYVPNNRERAILDDAVAGLLADDDFLAHMGRPAPAAVDARDAHFDLLQDDMVVASASGPRAQALQEIQNYAAVYGQDGPVQIEEVIRIPFNAAQRQGDA</sequence>
<evidence type="ECO:0000313" key="2">
    <source>
        <dbReference type="EMBL" id="CAB3920056.1"/>
    </source>
</evidence>
<proteinExistence type="predicted"/>
<dbReference type="AlphaFoldDB" id="A0A2M9GPE7"/>
<dbReference type="Proteomes" id="UP000494122">
    <property type="component" value="Unassembled WGS sequence"/>
</dbReference>
<evidence type="ECO:0000256" key="1">
    <source>
        <dbReference type="SAM" id="MobiDB-lite"/>
    </source>
</evidence>
<name>A0A2M9GPE7_9BURK</name>
<reference evidence="2 3" key="1">
    <citation type="submission" date="2020-04" db="EMBL/GenBank/DDBJ databases">
        <authorList>
            <person name="De Canck E."/>
        </authorList>
    </citation>
    <scope>NUCLEOTIDE SEQUENCE [LARGE SCALE GENOMIC DNA]</scope>
    <source>
        <strain evidence="2 3">LMG 3328</strain>
    </source>
</reference>
<evidence type="ECO:0000313" key="3">
    <source>
        <dbReference type="Proteomes" id="UP000494122"/>
    </source>
</evidence>
<dbReference type="EMBL" id="CADILE010000021">
    <property type="protein sequence ID" value="CAB3920056.1"/>
    <property type="molecule type" value="Genomic_DNA"/>
</dbReference>
<gene>
    <name evidence="2" type="ORF">LMG3328_05311</name>
</gene>
<accession>A0A2M9GPE7</accession>
<dbReference type="RefSeq" id="WP_100509641.1">
    <property type="nucleotide sequence ID" value="NZ_CADILE010000021.1"/>
</dbReference>
<organism evidence="2 3">
    <name type="scientific">Achromobacter ruhlandii</name>
    <dbReference type="NCBI Taxonomy" id="72557"/>
    <lineage>
        <taxon>Bacteria</taxon>
        <taxon>Pseudomonadati</taxon>
        <taxon>Pseudomonadota</taxon>
        <taxon>Betaproteobacteria</taxon>
        <taxon>Burkholderiales</taxon>
        <taxon>Alcaligenaceae</taxon>
        <taxon>Achromobacter</taxon>
    </lineage>
</organism>
<feature type="region of interest" description="Disordered" evidence="1">
    <location>
        <begin position="1"/>
        <end position="21"/>
    </location>
</feature>
<feature type="compositionally biased region" description="Basic and acidic residues" evidence="1">
    <location>
        <begin position="1"/>
        <end position="11"/>
    </location>
</feature>
<protein>
    <submittedName>
        <fullName evidence="2">Uncharacterized protein</fullName>
    </submittedName>
</protein>